<name>A0A482XLA6_LAOST</name>
<dbReference type="Proteomes" id="UP000291343">
    <property type="component" value="Unassembled WGS sequence"/>
</dbReference>
<gene>
    <name evidence="2" type="ORF">LSTR_LSTR013150</name>
</gene>
<sequence length="124" mass="12750">MSDEPPAGLFGSDSLTGSDDVIKGDESMEFSASEDSAKIASADFQKVMDSIAVTDDDVVDVDDDKLLSAFVSDLDKGAAGAVTGVGAVAGAETPEETMQVERLMESIHSGSTADEQKVGDALTE</sequence>
<organism evidence="2 3">
    <name type="scientific">Laodelphax striatellus</name>
    <name type="common">Small brown planthopper</name>
    <name type="synonym">Delphax striatella</name>
    <dbReference type="NCBI Taxonomy" id="195883"/>
    <lineage>
        <taxon>Eukaryota</taxon>
        <taxon>Metazoa</taxon>
        <taxon>Ecdysozoa</taxon>
        <taxon>Arthropoda</taxon>
        <taxon>Hexapoda</taxon>
        <taxon>Insecta</taxon>
        <taxon>Pterygota</taxon>
        <taxon>Neoptera</taxon>
        <taxon>Paraneoptera</taxon>
        <taxon>Hemiptera</taxon>
        <taxon>Auchenorrhyncha</taxon>
        <taxon>Fulgoroidea</taxon>
        <taxon>Delphacidae</taxon>
        <taxon>Criomorphinae</taxon>
        <taxon>Laodelphax</taxon>
    </lineage>
</organism>
<dbReference type="AlphaFoldDB" id="A0A482XLA6"/>
<dbReference type="InParanoid" id="A0A482XLA6"/>
<dbReference type="EMBL" id="QKKF02006465">
    <property type="protein sequence ID" value="RZF46340.1"/>
    <property type="molecule type" value="Genomic_DNA"/>
</dbReference>
<evidence type="ECO:0000313" key="2">
    <source>
        <dbReference type="EMBL" id="RZF46340.1"/>
    </source>
</evidence>
<keyword evidence="3" id="KW-1185">Reference proteome</keyword>
<comment type="caution">
    <text evidence="2">The sequence shown here is derived from an EMBL/GenBank/DDBJ whole genome shotgun (WGS) entry which is preliminary data.</text>
</comment>
<evidence type="ECO:0000256" key="1">
    <source>
        <dbReference type="SAM" id="MobiDB-lite"/>
    </source>
</evidence>
<feature type="region of interest" description="Disordered" evidence="1">
    <location>
        <begin position="1"/>
        <end position="22"/>
    </location>
</feature>
<evidence type="ECO:0000313" key="3">
    <source>
        <dbReference type="Proteomes" id="UP000291343"/>
    </source>
</evidence>
<accession>A0A482XLA6</accession>
<proteinExistence type="predicted"/>
<protein>
    <submittedName>
        <fullName evidence="2">Uncharacterized protein</fullName>
    </submittedName>
</protein>
<reference evidence="2 3" key="1">
    <citation type="journal article" date="2017" name="Gigascience">
        <title>Genome sequence of the small brown planthopper, Laodelphax striatellus.</title>
        <authorList>
            <person name="Zhu J."/>
            <person name="Jiang F."/>
            <person name="Wang X."/>
            <person name="Yang P."/>
            <person name="Bao Y."/>
            <person name="Zhao W."/>
            <person name="Wang W."/>
            <person name="Lu H."/>
            <person name="Wang Q."/>
            <person name="Cui N."/>
            <person name="Li J."/>
            <person name="Chen X."/>
            <person name="Luo L."/>
            <person name="Yu J."/>
            <person name="Kang L."/>
            <person name="Cui F."/>
        </authorList>
    </citation>
    <scope>NUCLEOTIDE SEQUENCE [LARGE SCALE GENOMIC DNA]</scope>
    <source>
        <strain evidence="2">Lst14</strain>
    </source>
</reference>